<organism evidence="1 2">
    <name type="scientific">Snuella sedimenti</name>
    <dbReference type="NCBI Taxonomy" id="2798802"/>
    <lineage>
        <taxon>Bacteria</taxon>
        <taxon>Pseudomonadati</taxon>
        <taxon>Bacteroidota</taxon>
        <taxon>Flavobacteriia</taxon>
        <taxon>Flavobacteriales</taxon>
        <taxon>Flavobacteriaceae</taxon>
        <taxon>Snuella</taxon>
    </lineage>
</organism>
<sequence>MGSSNSKKVFRLSSVILVSVFFVLTGFGQQSQDDFNSWSALEFKYKPNKKWDFGIETQFRLKEEASTVDAYFGQIDVSRDLWFGLKLGMGLRYIRENDNQGRVQGYENHVRYQIDLSHKYKIARMVFKSRLRYQNKNELGISNQEGDIPVQRMRLKVGSIYNFRKWKLDPEISGEIFNKFKKATNNNEFDKYRINIGTSYDFKGNGRLSVFYRFENEFNTANQLRYHILFFKYRYMLKSKG</sequence>
<dbReference type="EMBL" id="JAELVQ010000004">
    <property type="protein sequence ID" value="MBJ6367485.1"/>
    <property type="molecule type" value="Genomic_DNA"/>
</dbReference>
<evidence type="ECO:0000313" key="2">
    <source>
        <dbReference type="Proteomes" id="UP000610931"/>
    </source>
</evidence>
<protein>
    <submittedName>
        <fullName evidence="1">DUF2490 domain-containing protein</fullName>
    </submittedName>
</protein>
<dbReference type="InterPro" id="IPR019619">
    <property type="entry name" value="DUF2490"/>
</dbReference>
<reference evidence="1" key="1">
    <citation type="submission" date="2020-12" db="EMBL/GenBank/DDBJ databases">
        <title>Snuella sp. nov., isolated from sediment in Incheon.</title>
        <authorList>
            <person name="Kim W."/>
        </authorList>
    </citation>
    <scope>NUCLEOTIDE SEQUENCE</scope>
    <source>
        <strain evidence="1">CAU 1569</strain>
    </source>
</reference>
<proteinExistence type="predicted"/>
<evidence type="ECO:0000313" key="1">
    <source>
        <dbReference type="EMBL" id="MBJ6367485.1"/>
    </source>
</evidence>
<keyword evidence="2" id="KW-1185">Reference proteome</keyword>
<dbReference type="Pfam" id="PF10677">
    <property type="entry name" value="DUF2490"/>
    <property type="match status" value="1"/>
</dbReference>
<accession>A0A8J7LRR3</accession>
<comment type="caution">
    <text evidence="1">The sequence shown here is derived from an EMBL/GenBank/DDBJ whole genome shotgun (WGS) entry which is preliminary data.</text>
</comment>
<dbReference type="Proteomes" id="UP000610931">
    <property type="component" value="Unassembled WGS sequence"/>
</dbReference>
<gene>
    <name evidence="1" type="ORF">JF259_05220</name>
</gene>
<dbReference type="AlphaFoldDB" id="A0A8J7LRR3"/>
<name>A0A8J7LRR3_9FLAO</name>
<dbReference type="RefSeq" id="WP_199114142.1">
    <property type="nucleotide sequence ID" value="NZ_JAELVQ010000004.1"/>
</dbReference>